<feature type="domain" description="Thioredoxin-like fold" evidence="9">
    <location>
        <begin position="126"/>
        <end position="248"/>
    </location>
</feature>
<keyword evidence="10" id="KW-0413">Isomerase</keyword>
<evidence type="ECO:0000256" key="6">
    <source>
        <dbReference type="ARBA" id="ARBA00023284"/>
    </source>
</evidence>
<dbReference type="InterPro" id="IPR009094">
    <property type="entry name" value="DiS-bond_isomerase_DsbC/G_N_sf"/>
</dbReference>
<keyword evidence="5" id="KW-1015">Disulfide bond</keyword>
<dbReference type="PANTHER" id="PTHR35272:SF3">
    <property type="entry name" value="THIOL:DISULFIDE INTERCHANGE PROTEIN DSBC"/>
    <property type="match status" value="1"/>
</dbReference>
<dbReference type="EMBL" id="JACHHX010000002">
    <property type="protein sequence ID" value="MBB5014498.1"/>
    <property type="molecule type" value="Genomic_DNA"/>
</dbReference>
<evidence type="ECO:0000256" key="2">
    <source>
        <dbReference type="ARBA" id="ARBA00009813"/>
    </source>
</evidence>
<evidence type="ECO:0000313" key="11">
    <source>
        <dbReference type="Proteomes" id="UP000519004"/>
    </source>
</evidence>
<dbReference type="InterPro" id="IPR033954">
    <property type="entry name" value="DiS-bond_Isoase_DsbC/G"/>
</dbReference>
<dbReference type="SUPFAM" id="SSF54423">
    <property type="entry name" value="DsbC/DsbG N-terminal domain-like"/>
    <property type="match status" value="1"/>
</dbReference>
<name>A0A7W7XX96_9GAMM</name>
<sequence length="258" mass="27829">MNRLLAAALVGALSITACAADQSGDARATPAAASAAEGDAAVRQALETLVPNVKIDSIKPSPIAGFREVVLSGQVLYVSEDGKYLIQGTLFDIATRTDLTEATRAGIRREALAKVGPEQRIVFAPAERKHTVTVFTDIDCGYCRRLHQQMKEYNELGIAVEYLFFPRAGIGSESFQKAVSVWCADDRHQAMTEAKNGIEIPRRECDNPVASDFALGQQVGVDGTPAIYTGEGIYIGGYLAPQQMLQRLEQLAARQAAR</sequence>
<feature type="signal peptide" evidence="7">
    <location>
        <begin position="1"/>
        <end position="19"/>
    </location>
</feature>
<dbReference type="Gene3D" id="3.10.450.70">
    <property type="entry name" value="Disulphide bond isomerase, DsbC/G, N-terminal"/>
    <property type="match status" value="1"/>
</dbReference>
<comment type="similarity">
    <text evidence="2 7">Belongs to the thioredoxin family. DsbC subfamily.</text>
</comment>
<feature type="domain" description="Disulphide bond isomerase DsbC/G N-terminal" evidence="8">
    <location>
        <begin position="34"/>
        <end position="101"/>
    </location>
</feature>
<evidence type="ECO:0000259" key="8">
    <source>
        <dbReference type="Pfam" id="PF10411"/>
    </source>
</evidence>
<dbReference type="CDD" id="cd03020">
    <property type="entry name" value="DsbA_DsbC_DsbG"/>
    <property type="match status" value="1"/>
</dbReference>
<dbReference type="GO" id="GO:0016853">
    <property type="term" value="F:isomerase activity"/>
    <property type="evidence" value="ECO:0007669"/>
    <property type="project" value="UniProtKB-KW"/>
</dbReference>
<evidence type="ECO:0000256" key="5">
    <source>
        <dbReference type="ARBA" id="ARBA00023157"/>
    </source>
</evidence>
<dbReference type="Pfam" id="PF13098">
    <property type="entry name" value="Thioredoxin_2"/>
    <property type="match status" value="1"/>
</dbReference>
<keyword evidence="3 7" id="KW-0732">Signal</keyword>
<dbReference type="SUPFAM" id="SSF52833">
    <property type="entry name" value="Thioredoxin-like"/>
    <property type="match status" value="1"/>
</dbReference>
<accession>A0A7W7XX96</accession>
<evidence type="ECO:0000256" key="1">
    <source>
        <dbReference type="ARBA" id="ARBA00004418"/>
    </source>
</evidence>
<dbReference type="Proteomes" id="UP000519004">
    <property type="component" value="Unassembled WGS sequence"/>
</dbReference>
<keyword evidence="4 7" id="KW-0574">Periplasm</keyword>
<dbReference type="InterPro" id="IPR051470">
    <property type="entry name" value="Thiol:disulfide_interchange"/>
</dbReference>
<evidence type="ECO:0000259" key="9">
    <source>
        <dbReference type="Pfam" id="PF13098"/>
    </source>
</evidence>
<comment type="function">
    <text evidence="7">Required for disulfide bond formation in some periplasmic proteins. Acts by transferring its disulfide bond to other proteins and is reduced in the process.</text>
</comment>
<evidence type="ECO:0000256" key="4">
    <source>
        <dbReference type="ARBA" id="ARBA00022764"/>
    </source>
</evidence>
<dbReference type="InterPro" id="IPR018950">
    <property type="entry name" value="DiS-bond_isomerase_DsbC/G_N"/>
</dbReference>
<reference evidence="10 11" key="1">
    <citation type="submission" date="2020-08" db="EMBL/GenBank/DDBJ databases">
        <title>Genomic Encyclopedia of Type Strains, Phase IV (KMG-IV): sequencing the most valuable type-strain genomes for metagenomic binning, comparative biology and taxonomic classification.</title>
        <authorList>
            <person name="Goeker M."/>
        </authorList>
    </citation>
    <scope>NUCLEOTIDE SEQUENCE [LARGE SCALE GENOMIC DNA]</scope>
    <source>
        <strain evidence="10 11">DSM 25897</strain>
    </source>
</reference>
<comment type="subcellular location">
    <subcellularLocation>
        <location evidence="1 7">Periplasm</location>
    </subcellularLocation>
</comment>
<dbReference type="GO" id="GO:0042597">
    <property type="term" value="C:periplasmic space"/>
    <property type="evidence" value="ECO:0007669"/>
    <property type="project" value="UniProtKB-SubCell"/>
</dbReference>
<comment type="caution">
    <text evidence="10">The sequence shown here is derived from an EMBL/GenBank/DDBJ whole genome shotgun (WGS) entry which is preliminary data.</text>
</comment>
<evidence type="ECO:0000313" key="10">
    <source>
        <dbReference type="EMBL" id="MBB5014498.1"/>
    </source>
</evidence>
<dbReference type="PANTHER" id="PTHR35272">
    <property type="entry name" value="THIOL:DISULFIDE INTERCHANGE PROTEIN DSBC-RELATED"/>
    <property type="match status" value="1"/>
</dbReference>
<keyword evidence="11" id="KW-1185">Reference proteome</keyword>
<gene>
    <name evidence="10" type="ORF">HNQ58_000372</name>
</gene>
<dbReference type="Gene3D" id="3.40.30.10">
    <property type="entry name" value="Glutaredoxin"/>
    <property type="match status" value="1"/>
</dbReference>
<dbReference type="InterPro" id="IPR036249">
    <property type="entry name" value="Thioredoxin-like_sf"/>
</dbReference>
<organism evidence="10 11">
    <name type="scientific">Rehaibacterium terrae</name>
    <dbReference type="NCBI Taxonomy" id="1341696"/>
    <lineage>
        <taxon>Bacteria</taxon>
        <taxon>Pseudomonadati</taxon>
        <taxon>Pseudomonadota</taxon>
        <taxon>Gammaproteobacteria</taxon>
        <taxon>Lysobacterales</taxon>
        <taxon>Lysobacteraceae</taxon>
        <taxon>Rehaibacterium</taxon>
    </lineage>
</organism>
<dbReference type="PROSITE" id="PS51257">
    <property type="entry name" value="PROKAR_LIPOPROTEIN"/>
    <property type="match status" value="1"/>
</dbReference>
<feature type="chain" id="PRO_5031611602" description="Thiol:disulfide interchange protein" evidence="7">
    <location>
        <begin position="20"/>
        <end position="258"/>
    </location>
</feature>
<keyword evidence="6 7" id="KW-0676">Redox-active center</keyword>
<proteinExistence type="inferred from homology"/>
<dbReference type="InterPro" id="IPR012336">
    <property type="entry name" value="Thioredoxin-like_fold"/>
</dbReference>
<evidence type="ECO:0000256" key="3">
    <source>
        <dbReference type="ARBA" id="ARBA00022729"/>
    </source>
</evidence>
<dbReference type="AlphaFoldDB" id="A0A7W7XX96"/>
<evidence type="ECO:0000256" key="7">
    <source>
        <dbReference type="RuleBase" id="RU364038"/>
    </source>
</evidence>
<protein>
    <recommendedName>
        <fullName evidence="7">Thiol:disulfide interchange protein</fullName>
    </recommendedName>
</protein>
<dbReference type="RefSeq" id="WP_183947079.1">
    <property type="nucleotide sequence ID" value="NZ_JACHHX010000002.1"/>
</dbReference>
<dbReference type="Pfam" id="PF10411">
    <property type="entry name" value="DsbC_N"/>
    <property type="match status" value="1"/>
</dbReference>